<dbReference type="Proteomes" id="UP000059113">
    <property type="component" value="Chromosome"/>
</dbReference>
<dbReference type="Gene3D" id="3.90.550.10">
    <property type="entry name" value="Spore Coat Polysaccharide Biosynthesis Protein SpsA, Chain A"/>
    <property type="match status" value="1"/>
</dbReference>
<dbReference type="Pfam" id="PF00535">
    <property type="entry name" value="Glycos_transf_2"/>
    <property type="match status" value="1"/>
</dbReference>
<organism evidence="2 3">
    <name type="scientific">Aurantiacibacter atlanticus</name>
    <dbReference type="NCBI Taxonomy" id="1648404"/>
    <lineage>
        <taxon>Bacteria</taxon>
        <taxon>Pseudomonadati</taxon>
        <taxon>Pseudomonadota</taxon>
        <taxon>Alphaproteobacteria</taxon>
        <taxon>Sphingomonadales</taxon>
        <taxon>Erythrobacteraceae</taxon>
        <taxon>Aurantiacibacter</taxon>
    </lineage>
</organism>
<evidence type="ECO:0000259" key="1">
    <source>
        <dbReference type="Pfam" id="PF00535"/>
    </source>
</evidence>
<dbReference type="GO" id="GO:0016740">
    <property type="term" value="F:transferase activity"/>
    <property type="evidence" value="ECO:0007669"/>
    <property type="project" value="UniProtKB-KW"/>
</dbReference>
<keyword evidence="2" id="KW-0808">Transferase</keyword>
<evidence type="ECO:0000313" key="3">
    <source>
        <dbReference type="Proteomes" id="UP000059113"/>
    </source>
</evidence>
<keyword evidence="3" id="KW-1185">Reference proteome</keyword>
<dbReference type="AlphaFoldDB" id="A0A0H4VIW0"/>
<gene>
    <name evidence="2" type="ORF">CP97_13320</name>
</gene>
<dbReference type="PANTHER" id="PTHR43685:SF2">
    <property type="entry name" value="GLYCOSYLTRANSFERASE 2-LIKE DOMAIN-CONTAINING PROTEIN"/>
    <property type="match status" value="1"/>
</dbReference>
<dbReference type="GO" id="GO:0044010">
    <property type="term" value="P:single-species biofilm formation"/>
    <property type="evidence" value="ECO:0007669"/>
    <property type="project" value="TreeGrafter"/>
</dbReference>
<dbReference type="PANTHER" id="PTHR43685">
    <property type="entry name" value="GLYCOSYLTRANSFERASE"/>
    <property type="match status" value="1"/>
</dbReference>
<dbReference type="OrthoDB" id="9813349at2"/>
<feature type="domain" description="Glycosyltransferase 2-like" evidence="1">
    <location>
        <begin position="30"/>
        <end position="189"/>
    </location>
</feature>
<evidence type="ECO:0000313" key="2">
    <source>
        <dbReference type="EMBL" id="AKQ42801.2"/>
    </source>
</evidence>
<accession>A0A0H4VIW0</accession>
<protein>
    <submittedName>
        <fullName evidence="2">Glycosyl transferase, family 2</fullName>
    </submittedName>
</protein>
<dbReference type="InterPro" id="IPR001173">
    <property type="entry name" value="Glyco_trans_2-like"/>
</dbReference>
<dbReference type="RefSeq" id="WP_063612446.1">
    <property type="nucleotide sequence ID" value="NZ_CP011310.1"/>
</dbReference>
<dbReference type="InterPro" id="IPR050834">
    <property type="entry name" value="Glycosyltransf_2"/>
</dbReference>
<name>A0A0H4VIW0_9SPHN</name>
<dbReference type="InterPro" id="IPR029044">
    <property type="entry name" value="Nucleotide-diphossugar_trans"/>
</dbReference>
<dbReference type="EMBL" id="CP011310">
    <property type="protein sequence ID" value="AKQ42801.2"/>
    <property type="molecule type" value="Genomic_DNA"/>
</dbReference>
<proteinExistence type="predicted"/>
<sequence>MNRPLPILKPASPAASQLAVRDITVPRVAVIVPAYGVAHLLPEALSSVQAQTLCNWECVVVDDGAPDDVAGAVGPFLDDPRMTFLQTGNGGVSFARNRAIAETRAPYIALLDGDDLLRPTYLEQMVNALEADPQARLATCNARIFGAVPRDRTCFTRKQGRGDGTRGSLPEVLDQSFKIYIGSTFRRDDYESVGGFDTTMTHAEDFDFWVRLVLLGGHALYLDDILGDYRVRGNSASASSAKMLKGNIRVFEKALDLIDANTEPAEIAWAMIEENERQLRFEQAIGRVIDGDRAAIAEMQAARGHELGRAWNVAFAVWKFLPALAAPVLRYRRQKHARGAISAAGMRAISQAIG</sequence>
<reference evidence="2 3" key="1">
    <citation type="journal article" date="2015" name="Int. J. Syst. Evol. Microbiol.">
        <title>Erythrobacter atlanticus sp. nov., a bacterium from ocean sediment able to degrade polycyclic aromatic hydrocarbons.</title>
        <authorList>
            <person name="Zhuang L."/>
            <person name="Liu Y."/>
            <person name="Wang L."/>
            <person name="Wang W."/>
            <person name="Shao Z."/>
        </authorList>
    </citation>
    <scope>NUCLEOTIDE SEQUENCE [LARGE SCALE GENOMIC DNA]</scope>
    <source>
        <strain evidence="3">s21-N3</strain>
    </source>
</reference>
<reference evidence="3" key="2">
    <citation type="submission" date="2015-04" db="EMBL/GenBank/DDBJ databases">
        <title>The complete genome sequence of Erythrobacter sp. s21-N3.</title>
        <authorList>
            <person name="Zhuang L."/>
            <person name="Liu Y."/>
            <person name="Shao Z."/>
        </authorList>
    </citation>
    <scope>NUCLEOTIDE SEQUENCE [LARGE SCALE GENOMIC DNA]</scope>
    <source>
        <strain evidence="3">s21-N3</strain>
    </source>
</reference>
<dbReference type="KEGG" id="ery:CP97_13320"/>
<dbReference type="SUPFAM" id="SSF53448">
    <property type="entry name" value="Nucleotide-diphospho-sugar transferases"/>
    <property type="match status" value="1"/>
</dbReference>
<dbReference type="STRING" id="1648404.CP97_13320"/>
<dbReference type="CDD" id="cd00761">
    <property type="entry name" value="Glyco_tranf_GTA_type"/>
    <property type="match status" value="1"/>
</dbReference>